<keyword evidence="4 5" id="KW-0472">Membrane</keyword>
<name>A0A2M9YA67_9LEPT</name>
<feature type="transmembrane region" description="Helical" evidence="5">
    <location>
        <begin position="116"/>
        <end position="134"/>
    </location>
</feature>
<evidence type="ECO:0000313" key="7">
    <source>
        <dbReference type="Proteomes" id="UP000231926"/>
    </source>
</evidence>
<keyword evidence="3 5" id="KW-1133">Transmembrane helix</keyword>
<evidence type="ECO:0000256" key="2">
    <source>
        <dbReference type="ARBA" id="ARBA00022692"/>
    </source>
</evidence>
<accession>A0A2M9YA67</accession>
<evidence type="ECO:0000313" key="6">
    <source>
        <dbReference type="EMBL" id="PJZ48455.1"/>
    </source>
</evidence>
<dbReference type="EMBL" id="NPDR01000006">
    <property type="protein sequence ID" value="PJZ48455.1"/>
    <property type="molecule type" value="Genomic_DNA"/>
</dbReference>
<gene>
    <name evidence="6" type="ORF">CH362_14730</name>
</gene>
<evidence type="ECO:0008006" key="8">
    <source>
        <dbReference type="Google" id="ProtNLM"/>
    </source>
</evidence>
<proteinExistence type="predicted"/>
<evidence type="ECO:0000256" key="4">
    <source>
        <dbReference type="ARBA" id="ARBA00023136"/>
    </source>
</evidence>
<dbReference type="InterPro" id="IPR001129">
    <property type="entry name" value="Membr-assoc_MAPEG"/>
</dbReference>
<evidence type="ECO:0000256" key="1">
    <source>
        <dbReference type="ARBA" id="ARBA00004370"/>
    </source>
</evidence>
<feature type="transmembrane region" description="Helical" evidence="5">
    <location>
        <begin position="6"/>
        <end position="26"/>
    </location>
</feature>
<evidence type="ECO:0000256" key="5">
    <source>
        <dbReference type="SAM" id="Phobius"/>
    </source>
</evidence>
<dbReference type="Gene3D" id="1.20.120.550">
    <property type="entry name" value="Membrane associated eicosanoid/glutathione metabolism-like domain"/>
    <property type="match status" value="1"/>
</dbReference>
<keyword evidence="2 5" id="KW-0812">Transmembrane</keyword>
<dbReference type="InterPro" id="IPR023352">
    <property type="entry name" value="MAPEG-like_dom_sf"/>
</dbReference>
<keyword evidence="7" id="KW-1185">Reference proteome</keyword>
<comment type="subcellular location">
    <subcellularLocation>
        <location evidence="1">Membrane</location>
    </subcellularLocation>
</comment>
<dbReference type="AlphaFoldDB" id="A0A2M9YA67"/>
<dbReference type="Proteomes" id="UP000231926">
    <property type="component" value="Unassembled WGS sequence"/>
</dbReference>
<dbReference type="OrthoDB" id="328594at2"/>
<sequence>MQKEYWLLPIGALALLTFFVLLQIPIRRLYAGFIGKVIPEDFKFGESKNVPQWVAIANRNYMNLLEIPLLFYLICLIQYLTSSNDPLNFQLTWIYVGLRTLHSLIHLTYNNVIHRLIIFAMSNLILFGIWVNYFRKFLEFIFWGKKFP</sequence>
<comment type="caution">
    <text evidence="6">The sequence shown here is derived from an EMBL/GenBank/DDBJ whole genome shotgun (WGS) entry which is preliminary data.</text>
</comment>
<dbReference type="GO" id="GO:0016020">
    <property type="term" value="C:membrane"/>
    <property type="evidence" value="ECO:0007669"/>
    <property type="project" value="UniProtKB-SubCell"/>
</dbReference>
<protein>
    <recommendedName>
        <fullName evidence="8">MAPEG family protein</fullName>
    </recommendedName>
</protein>
<organism evidence="6 7">
    <name type="scientific">Leptospira saintgironsiae</name>
    <dbReference type="NCBI Taxonomy" id="2023183"/>
    <lineage>
        <taxon>Bacteria</taxon>
        <taxon>Pseudomonadati</taxon>
        <taxon>Spirochaetota</taxon>
        <taxon>Spirochaetia</taxon>
        <taxon>Leptospirales</taxon>
        <taxon>Leptospiraceae</taxon>
        <taxon>Leptospira</taxon>
    </lineage>
</organism>
<reference evidence="6 7" key="1">
    <citation type="submission" date="2017-07" db="EMBL/GenBank/DDBJ databases">
        <title>Leptospira spp. isolated from tropical soils.</title>
        <authorList>
            <person name="Thibeaux R."/>
            <person name="Iraola G."/>
            <person name="Ferres I."/>
            <person name="Bierque E."/>
            <person name="Girault D."/>
            <person name="Soupe-Gilbert M.-E."/>
            <person name="Picardeau M."/>
            <person name="Goarant C."/>
        </authorList>
    </citation>
    <scope>NUCLEOTIDE SEQUENCE [LARGE SCALE GENOMIC DNA]</scope>
    <source>
        <strain evidence="6 7">FH4-C-A2</strain>
    </source>
</reference>
<feature type="transmembrane region" description="Helical" evidence="5">
    <location>
        <begin position="61"/>
        <end position="80"/>
    </location>
</feature>
<evidence type="ECO:0000256" key="3">
    <source>
        <dbReference type="ARBA" id="ARBA00022989"/>
    </source>
</evidence>
<dbReference type="Pfam" id="PF01124">
    <property type="entry name" value="MAPEG"/>
    <property type="match status" value="1"/>
</dbReference>
<dbReference type="RefSeq" id="WP_100711080.1">
    <property type="nucleotide sequence ID" value="NZ_NPDR01000006.1"/>
</dbReference>
<dbReference type="SUPFAM" id="SSF161084">
    <property type="entry name" value="MAPEG domain-like"/>
    <property type="match status" value="1"/>
</dbReference>